<evidence type="ECO:0000256" key="6">
    <source>
        <dbReference type="ARBA" id="ARBA00022777"/>
    </source>
</evidence>
<name>A0A919R159_9ACTN</name>
<dbReference type="CDD" id="cd16917">
    <property type="entry name" value="HATPase_UhpB-NarQ-NarX-like"/>
    <property type="match status" value="1"/>
</dbReference>
<feature type="transmembrane region" description="Helical" evidence="9">
    <location>
        <begin position="117"/>
        <end position="135"/>
    </location>
</feature>
<keyword evidence="6 11" id="KW-0418">Kinase</keyword>
<evidence type="ECO:0000256" key="1">
    <source>
        <dbReference type="ARBA" id="ARBA00000085"/>
    </source>
</evidence>
<keyword evidence="8" id="KW-0902">Two-component regulatory system</keyword>
<reference evidence="11" key="1">
    <citation type="submission" date="2021-01" db="EMBL/GenBank/DDBJ databases">
        <title>Whole genome shotgun sequence of Sphaerisporangium rufum NBRC 109079.</title>
        <authorList>
            <person name="Komaki H."/>
            <person name="Tamura T."/>
        </authorList>
    </citation>
    <scope>NUCLEOTIDE SEQUENCE</scope>
    <source>
        <strain evidence="11">NBRC 109079</strain>
    </source>
</reference>
<dbReference type="InterPro" id="IPR050482">
    <property type="entry name" value="Sensor_HK_TwoCompSys"/>
</dbReference>
<dbReference type="Gene3D" id="3.30.565.10">
    <property type="entry name" value="Histidine kinase-like ATPase, C-terminal domain"/>
    <property type="match status" value="1"/>
</dbReference>
<proteinExistence type="predicted"/>
<dbReference type="GO" id="GO:0016020">
    <property type="term" value="C:membrane"/>
    <property type="evidence" value="ECO:0007669"/>
    <property type="project" value="InterPro"/>
</dbReference>
<dbReference type="GO" id="GO:0000155">
    <property type="term" value="F:phosphorelay sensor kinase activity"/>
    <property type="evidence" value="ECO:0007669"/>
    <property type="project" value="InterPro"/>
</dbReference>
<evidence type="ECO:0000256" key="7">
    <source>
        <dbReference type="ARBA" id="ARBA00022840"/>
    </source>
</evidence>
<dbReference type="InterPro" id="IPR003594">
    <property type="entry name" value="HATPase_dom"/>
</dbReference>
<dbReference type="SUPFAM" id="SSF55874">
    <property type="entry name" value="ATPase domain of HSP90 chaperone/DNA topoisomerase II/histidine kinase"/>
    <property type="match status" value="1"/>
</dbReference>
<dbReference type="Gene3D" id="1.20.5.1930">
    <property type="match status" value="1"/>
</dbReference>
<dbReference type="Proteomes" id="UP000655287">
    <property type="component" value="Unassembled WGS sequence"/>
</dbReference>
<evidence type="ECO:0000256" key="3">
    <source>
        <dbReference type="ARBA" id="ARBA00022553"/>
    </source>
</evidence>
<feature type="transmembrane region" description="Helical" evidence="9">
    <location>
        <begin position="91"/>
        <end position="110"/>
    </location>
</feature>
<keyword evidence="9" id="KW-0812">Transmembrane</keyword>
<feature type="transmembrane region" description="Helical" evidence="9">
    <location>
        <begin position="141"/>
        <end position="162"/>
    </location>
</feature>
<keyword evidence="3" id="KW-0597">Phosphoprotein</keyword>
<dbReference type="Pfam" id="PF02518">
    <property type="entry name" value="HATPase_c"/>
    <property type="match status" value="1"/>
</dbReference>
<keyword evidence="9" id="KW-0472">Membrane</keyword>
<dbReference type="SMART" id="SM00387">
    <property type="entry name" value="HATPase_c"/>
    <property type="match status" value="1"/>
</dbReference>
<sequence length="385" mass="40731">MSVKDSARIVGWVRRLSEIALVGWLLILLLTDTAQAVSRGAGQIPVPVLGVLGIMIYLLRDRYRVAGFCVLLAASAVVSAVHGVFGGMGLPGFAEAGTILLLTVGALRWVRPLRSAVLLALIAMAVLEVSVWVRGGNQGMAIAYGFLFFVAWATAAGIGGYLRYLQERREQTVNAVRRAERLELARELHDLVAHHITGIVVQAQAARTVAEHRPEAVVPSLDAIAGAGGEALTSMRRLVGVLRAEDDASRVPGGALRDLRVLVERFAADGPAVTFDIAQGVDDATLPPGVITTLHRVLQESLTNIRRHAPGAGWVQADLRPAGRGVRLLVRNPRSGADPHVSRLGGGFGLVGMAERVTALGGELTAGPAADGAWRVVAWFPLEAA</sequence>
<dbReference type="Pfam" id="PF07730">
    <property type="entry name" value="HisKA_3"/>
    <property type="match status" value="1"/>
</dbReference>
<protein>
    <recommendedName>
        <fullName evidence="2">histidine kinase</fullName>
        <ecNumber evidence="2">2.7.13.3</ecNumber>
    </recommendedName>
</protein>
<keyword evidence="7" id="KW-0067">ATP-binding</keyword>
<dbReference type="InterPro" id="IPR011712">
    <property type="entry name" value="Sig_transdc_His_kin_sub3_dim/P"/>
</dbReference>
<evidence type="ECO:0000256" key="2">
    <source>
        <dbReference type="ARBA" id="ARBA00012438"/>
    </source>
</evidence>
<dbReference type="GO" id="GO:0005524">
    <property type="term" value="F:ATP binding"/>
    <property type="evidence" value="ECO:0007669"/>
    <property type="project" value="UniProtKB-KW"/>
</dbReference>
<keyword evidence="12" id="KW-1185">Reference proteome</keyword>
<evidence type="ECO:0000256" key="8">
    <source>
        <dbReference type="ARBA" id="ARBA00023012"/>
    </source>
</evidence>
<evidence type="ECO:0000256" key="9">
    <source>
        <dbReference type="SAM" id="Phobius"/>
    </source>
</evidence>
<evidence type="ECO:0000259" key="10">
    <source>
        <dbReference type="SMART" id="SM00387"/>
    </source>
</evidence>
<gene>
    <name evidence="11" type="ORF">Sru01_28380</name>
</gene>
<feature type="transmembrane region" description="Helical" evidence="9">
    <location>
        <begin position="66"/>
        <end position="85"/>
    </location>
</feature>
<dbReference type="EC" id="2.7.13.3" evidence="2"/>
<dbReference type="InterPro" id="IPR036890">
    <property type="entry name" value="HATPase_C_sf"/>
</dbReference>
<dbReference type="GO" id="GO:0046983">
    <property type="term" value="F:protein dimerization activity"/>
    <property type="evidence" value="ECO:0007669"/>
    <property type="project" value="InterPro"/>
</dbReference>
<comment type="catalytic activity">
    <reaction evidence="1">
        <text>ATP + protein L-histidine = ADP + protein N-phospho-L-histidine.</text>
        <dbReference type="EC" id="2.7.13.3"/>
    </reaction>
</comment>
<dbReference type="AlphaFoldDB" id="A0A919R159"/>
<evidence type="ECO:0000313" key="12">
    <source>
        <dbReference type="Proteomes" id="UP000655287"/>
    </source>
</evidence>
<keyword evidence="9" id="KW-1133">Transmembrane helix</keyword>
<accession>A0A919R159</accession>
<evidence type="ECO:0000313" key="11">
    <source>
        <dbReference type="EMBL" id="GII77856.1"/>
    </source>
</evidence>
<keyword evidence="5" id="KW-0547">Nucleotide-binding</keyword>
<dbReference type="PANTHER" id="PTHR24421:SF10">
    <property type="entry name" value="NITRATE_NITRITE SENSOR PROTEIN NARQ"/>
    <property type="match status" value="1"/>
</dbReference>
<comment type="caution">
    <text evidence="11">The sequence shown here is derived from an EMBL/GenBank/DDBJ whole genome shotgun (WGS) entry which is preliminary data.</text>
</comment>
<feature type="transmembrane region" description="Helical" evidence="9">
    <location>
        <begin position="12"/>
        <end position="30"/>
    </location>
</feature>
<dbReference type="EMBL" id="BOOU01000041">
    <property type="protein sequence ID" value="GII77856.1"/>
    <property type="molecule type" value="Genomic_DNA"/>
</dbReference>
<organism evidence="11 12">
    <name type="scientific">Sphaerisporangium rufum</name>
    <dbReference type="NCBI Taxonomy" id="1381558"/>
    <lineage>
        <taxon>Bacteria</taxon>
        <taxon>Bacillati</taxon>
        <taxon>Actinomycetota</taxon>
        <taxon>Actinomycetes</taxon>
        <taxon>Streptosporangiales</taxon>
        <taxon>Streptosporangiaceae</taxon>
        <taxon>Sphaerisporangium</taxon>
    </lineage>
</organism>
<keyword evidence="4" id="KW-0808">Transferase</keyword>
<evidence type="ECO:0000256" key="5">
    <source>
        <dbReference type="ARBA" id="ARBA00022741"/>
    </source>
</evidence>
<feature type="transmembrane region" description="Helical" evidence="9">
    <location>
        <begin position="42"/>
        <end position="59"/>
    </location>
</feature>
<feature type="domain" description="Histidine kinase/HSP90-like ATPase" evidence="10">
    <location>
        <begin position="289"/>
        <end position="384"/>
    </location>
</feature>
<evidence type="ECO:0000256" key="4">
    <source>
        <dbReference type="ARBA" id="ARBA00022679"/>
    </source>
</evidence>
<dbReference type="PANTHER" id="PTHR24421">
    <property type="entry name" value="NITRATE/NITRITE SENSOR PROTEIN NARX-RELATED"/>
    <property type="match status" value="1"/>
</dbReference>